<dbReference type="InterPro" id="IPR007724">
    <property type="entry name" value="Poly_GlycHdrlase"/>
</dbReference>
<evidence type="ECO:0000313" key="9">
    <source>
        <dbReference type="EMBL" id="EYB96490.1"/>
    </source>
</evidence>
<feature type="compositionally biased region" description="Polar residues" evidence="6">
    <location>
        <begin position="181"/>
        <end position="190"/>
    </location>
</feature>
<evidence type="ECO:0000256" key="5">
    <source>
        <dbReference type="PIRSR" id="PIRSR607724-2"/>
    </source>
</evidence>
<feature type="active site" evidence="4">
    <location>
        <position position="843"/>
    </location>
</feature>
<dbReference type="OrthoDB" id="1937899at2759"/>
<keyword evidence="3" id="KW-0378">Hydrolase</keyword>
<proteinExistence type="inferred from homology"/>
<dbReference type="PANTHER" id="PTHR12837">
    <property type="entry name" value="POLY ADP-RIBOSE GLYCOHYDROLASE"/>
    <property type="match status" value="1"/>
</dbReference>
<dbReference type="AlphaFoldDB" id="A0A016T196"/>
<name>A0A016T196_9BILA</name>
<feature type="binding site" evidence="5">
    <location>
        <position position="828"/>
    </location>
    <ligand>
        <name>substrate</name>
    </ligand>
</feature>
<dbReference type="Proteomes" id="UP000024635">
    <property type="component" value="Unassembled WGS sequence"/>
</dbReference>
<dbReference type="GO" id="GO:0005634">
    <property type="term" value="C:nucleus"/>
    <property type="evidence" value="ECO:0007669"/>
    <property type="project" value="TreeGrafter"/>
</dbReference>
<feature type="compositionally biased region" description="Polar residues" evidence="6">
    <location>
        <begin position="124"/>
        <end position="136"/>
    </location>
</feature>
<feature type="binding site" evidence="5">
    <location>
        <position position="842"/>
    </location>
    <ligand>
        <name>substrate</name>
    </ligand>
</feature>
<evidence type="ECO:0000256" key="6">
    <source>
        <dbReference type="SAM" id="MobiDB-lite"/>
    </source>
</evidence>
<evidence type="ECO:0000256" key="3">
    <source>
        <dbReference type="ARBA" id="ARBA00022801"/>
    </source>
</evidence>
<feature type="region of interest" description="Disordered" evidence="6">
    <location>
        <begin position="89"/>
        <end position="148"/>
    </location>
</feature>
<dbReference type="EMBL" id="JARK01001486">
    <property type="protein sequence ID" value="EYB96490.1"/>
    <property type="molecule type" value="Genomic_DNA"/>
</dbReference>
<dbReference type="InterPro" id="IPR048362">
    <property type="entry name" value="PARG_helical"/>
</dbReference>
<comment type="caution">
    <text evidence="9">The sequence shown here is derived from an EMBL/GenBank/DDBJ whole genome shotgun (WGS) entry which is preliminary data.</text>
</comment>
<protein>
    <recommendedName>
        <fullName evidence="2">poly(ADP-ribose) glycohydrolase</fullName>
        <ecNumber evidence="2">3.2.1.143</ecNumber>
    </recommendedName>
</protein>
<dbReference type="GO" id="GO:1990966">
    <property type="term" value="P:ATP generation from poly-ADP-D-ribose"/>
    <property type="evidence" value="ECO:0007669"/>
    <property type="project" value="TreeGrafter"/>
</dbReference>
<accession>A0A016T196</accession>
<gene>
    <name evidence="9" type="primary">Acey_s0150.g2782</name>
    <name evidence="9" type="ORF">Y032_0150g2782</name>
</gene>
<dbReference type="Pfam" id="PF05028">
    <property type="entry name" value="PARG_cat_C"/>
    <property type="match status" value="1"/>
</dbReference>
<feature type="region of interest" description="Disordered" evidence="6">
    <location>
        <begin position="485"/>
        <end position="510"/>
    </location>
</feature>
<reference evidence="10" key="1">
    <citation type="journal article" date="2015" name="Nat. Genet.">
        <title>The genome and transcriptome of the zoonotic hookworm Ancylostoma ceylanicum identify infection-specific gene families.</title>
        <authorList>
            <person name="Schwarz E.M."/>
            <person name="Hu Y."/>
            <person name="Antoshechkin I."/>
            <person name="Miller M.M."/>
            <person name="Sternberg P.W."/>
            <person name="Aroian R.V."/>
        </authorList>
    </citation>
    <scope>NUCLEOTIDE SEQUENCE</scope>
    <source>
        <strain evidence="10">HY135</strain>
    </source>
</reference>
<feature type="compositionally biased region" description="Basic residues" evidence="6">
    <location>
        <begin position="139"/>
        <end position="148"/>
    </location>
</feature>
<evidence type="ECO:0000259" key="8">
    <source>
        <dbReference type="Pfam" id="PF20811"/>
    </source>
</evidence>
<feature type="region of interest" description="Disordered" evidence="6">
    <location>
        <begin position="161"/>
        <end position="263"/>
    </location>
</feature>
<feature type="region of interest" description="Disordered" evidence="6">
    <location>
        <begin position="298"/>
        <end position="318"/>
    </location>
</feature>
<sequence length="1051" mass="117036">MISQQFIVVWLKHSLSAAFLNKYIAIQTIFQFFFIPERDERYNSIQHMKNTSIRHLTMSDVEDRTDSIIPPLALEAALNGVTMPRIVKKRKGAASADTNVEIEESPEDGEKKSRRRKTSKQTSLESFLTTSTNGDQWKSIKKTPPSKKKVAVVKKKIAIDPQDTPRVQKTKPVVTEIPSGDESTADVQQETLKKSIKRAKRRSINHYFAKESAPKPAKKSDEKSPQKVVSSKRKNHKTPSSSRSSEQISPANEVERTPDGNEDAVVVDEVINVDPAPSTPNGARMKDLEVVLEVHKTPANRPKKRAKTSTPRSLQKYRSSTEIELIAEYRTRTAHSTPRRKLSLQRSFSSLPCFADEEEFDFPSTPVIRRRRPNGESSIFDLGIFGTVAERSAQKSTSAATGCVRKLDLTGAASNAVPDEDEDSDGSEELNDSAMMVSTSAVVQTIDNVTPTKKPNGSSNSDDVAMESQDVIIVAEGLHSSQSTSIFAGSAGSSGDKKDIRRCSSSSSSDEDEIVVLQTVQRTPSKSQPLVELLYSPRKMELTNERRLETIRSKAANYYENQPNLHSLNSGTDYCAFNVSTISQGSPPEPSPKTCADMDLNFGTPGFVRLPWSTANINNGFHQCVVSEQRYVIIDRALRALVHDGAHCIEAVIVTLKECAPWIKSFDGLIGFMDGLSVSEEREALDIMAGIAKLAVNAKFIITAPLPLLTANRAGSVTLSQEQCACLLAHAFYCTFRRERHNYNRINFAGIFHGSNPLSHVKLRFILNYFSLVLKRMPTGCVSFRREVVEKDALPNWEADETSVPLVAVASDGSIEDSYGCLQVDFANEYIGGGVLNSGAVQEEIRFLICPEMIVSCLLCEKMGPLEAIHIVGAQRYSDYTGYGETLEWARLENYGFEPRDCFRRVICEVVAMDAKLFKPIARAVQYRPENIDRELNKAFTGFRSTQRPTRPIATGNWGCGVFGGDKELKSLIQMIAAAKVGRDMIYYTFSNEEFERSMNEHYEKLVQKKATVGSIYKALLSYRKERERNPRLKVFEHVYAFISESACTTS</sequence>
<feature type="compositionally biased region" description="Basic residues" evidence="6">
    <location>
        <begin position="194"/>
        <end position="204"/>
    </location>
</feature>
<feature type="active site" evidence="4">
    <location>
        <position position="844"/>
    </location>
</feature>
<organism evidence="9 10">
    <name type="scientific">Ancylostoma ceylanicum</name>
    <dbReference type="NCBI Taxonomy" id="53326"/>
    <lineage>
        <taxon>Eukaryota</taxon>
        <taxon>Metazoa</taxon>
        <taxon>Ecdysozoa</taxon>
        <taxon>Nematoda</taxon>
        <taxon>Chromadorea</taxon>
        <taxon>Rhabditida</taxon>
        <taxon>Rhabditina</taxon>
        <taxon>Rhabditomorpha</taxon>
        <taxon>Strongyloidea</taxon>
        <taxon>Ancylostomatidae</taxon>
        <taxon>Ancylostomatinae</taxon>
        <taxon>Ancylostoma</taxon>
    </lineage>
</organism>
<feature type="compositionally biased region" description="Polar residues" evidence="6">
    <location>
        <begin position="308"/>
        <end position="318"/>
    </location>
</feature>
<dbReference type="EC" id="3.2.1.143" evidence="2"/>
<dbReference type="GO" id="GO:0005737">
    <property type="term" value="C:cytoplasm"/>
    <property type="evidence" value="ECO:0007669"/>
    <property type="project" value="TreeGrafter"/>
</dbReference>
<evidence type="ECO:0000256" key="4">
    <source>
        <dbReference type="PIRSR" id="PIRSR607724-1"/>
    </source>
</evidence>
<feature type="domain" description="PARG helical" evidence="8">
    <location>
        <begin position="687"/>
        <end position="786"/>
    </location>
</feature>
<evidence type="ECO:0000256" key="2">
    <source>
        <dbReference type="ARBA" id="ARBA00012255"/>
    </source>
</evidence>
<feature type="active site" evidence="4">
    <location>
        <position position="825"/>
    </location>
</feature>
<dbReference type="InterPro" id="IPR046372">
    <property type="entry name" value="PARG_cat_C"/>
</dbReference>
<comment type="similarity">
    <text evidence="1">Belongs to the poly(ADP-ribose) glycohydrolase family.</text>
</comment>
<dbReference type="PANTHER" id="PTHR12837:SF15">
    <property type="entry name" value="POLY(ADP-RIBOSE) GLYCOHYDROLASE"/>
    <property type="match status" value="1"/>
</dbReference>
<feature type="compositionally biased region" description="Basic and acidic residues" evidence="6">
    <location>
        <begin position="208"/>
        <end position="225"/>
    </location>
</feature>
<evidence type="ECO:0000259" key="7">
    <source>
        <dbReference type="Pfam" id="PF05028"/>
    </source>
</evidence>
<dbReference type="GO" id="GO:0004649">
    <property type="term" value="F:poly(ADP-ribose) glycohydrolase activity"/>
    <property type="evidence" value="ECO:0007669"/>
    <property type="project" value="UniProtKB-EC"/>
</dbReference>
<dbReference type="GO" id="GO:0009225">
    <property type="term" value="P:nucleotide-sugar metabolic process"/>
    <property type="evidence" value="ECO:0007669"/>
    <property type="project" value="TreeGrafter"/>
</dbReference>
<dbReference type="GO" id="GO:0006282">
    <property type="term" value="P:regulation of DNA repair"/>
    <property type="evidence" value="ECO:0007669"/>
    <property type="project" value="InterPro"/>
</dbReference>
<evidence type="ECO:0000313" key="10">
    <source>
        <dbReference type="Proteomes" id="UP000024635"/>
    </source>
</evidence>
<feature type="domain" description="PARG catalytic Macro" evidence="7">
    <location>
        <begin position="795"/>
        <end position="996"/>
    </location>
</feature>
<dbReference type="Pfam" id="PF20811">
    <property type="entry name" value="PARG_cat_N"/>
    <property type="match status" value="1"/>
</dbReference>
<keyword evidence="10" id="KW-1185">Reference proteome</keyword>
<evidence type="ECO:0000256" key="1">
    <source>
        <dbReference type="ARBA" id="ARBA00009545"/>
    </source>
</evidence>
<dbReference type="GO" id="GO:0005975">
    <property type="term" value="P:carbohydrate metabolic process"/>
    <property type="evidence" value="ECO:0007669"/>
    <property type="project" value="InterPro"/>
</dbReference>
<dbReference type="STRING" id="53326.A0A016T196"/>
<feature type="binding site" evidence="5">
    <location>
        <position position="883"/>
    </location>
    <ligand>
        <name>substrate</name>
    </ligand>
</feature>